<proteinExistence type="predicted"/>
<dbReference type="GeneID" id="92816184"/>
<dbReference type="AlphaFoldDB" id="G5H7Z8"/>
<reference evidence="2 3" key="1">
    <citation type="submission" date="2011-08" db="EMBL/GenBank/DDBJ databases">
        <title>The Genome Sequence of Alistipes indistinctus YIT 12060.</title>
        <authorList>
            <consortium name="The Broad Institute Genome Sequencing Platform"/>
            <person name="Earl A."/>
            <person name="Ward D."/>
            <person name="Feldgarden M."/>
            <person name="Gevers D."/>
            <person name="Morotomi M."/>
            <person name="Young S.K."/>
            <person name="Zeng Q."/>
            <person name="Gargeya S."/>
            <person name="Fitzgerald M."/>
            <person name="Haas B."/>
            <person name="Abouelleil A."/>
            <person name="Alvarado L."/>
            <person name="Arachchi H.M."/>
            <person name="Berlin A."/>
            <person name="Brown A."/>
            <person name="Chapman S.B."/>
            <person name="Chen Z."/>
            <person name="Dunbar C."/>
            <person name="Freedman E."/>
            <person name="Gearin G."/>
            <person name="Gellesch M."/>
            <person name="Goldberg J."/>
            <person name="Griggs A."/>
            <person name="Gujja S."/>
            <person name="Heiman D."/>
            <person name="Howarth C."/>
            <person name="Larson L."/>
            <person name="Lui A."/>
            <person name="MacDonald P.J.P."/>
            <person name="Montmayeur A."/>
            <person name="Murphy C."/>
            <person name="Neiman D."/>
            <person name="Pearson M."/>
            <person name="Priest M."/>
            <person name="Roberts A."/>
            <person name="Saif S."/>
            <person name="Shea T."/>
            <person name="Shenoy N."/>
            <person name="Sisk P."/>
            <person name="Stolte C."/>
            <person name="Sykes S."/>
            <person name="Wortman J."/>
            <person name="Nusbaum C."/>
            <person name="Birren B."/>
        </authorList>
    </citation>
    <scope>NUCLEOTIDE SEQUENCE [LARGE SCALE GENOMIC DNA]</scope>
    <source>
        <strain evidence="2 3">YIT 12060</strain>
    </source>
</reference>
<evidence type="ECO:0008006" key="4">
    <source>
        <dbReference type="Google" id="ProtNLM"/>
    </source>
</evidence>
<protein>
    <recommendedName>
        <fullName evidence="4">DUF4861 domain-containing protein</fullName>
    </recommendedName>
</protein>
<dbReference type="PATRIC" id="fig|742725.3.peg.854"/>
<comment type="caution">
    <text evidence="2">The sequence shown here is derived from an EMBL/GenBank/DDBJ whole genome shotgun (WGS) entry which is preliminary data.</text>
</comment>
<organism evidence="2 3">
    <name type="scientific">Alistipes indistinctus YIT 12060</name>
    <dbReference type="NCBI Taxonomy" id="742725"/>
    <lineage>
        <taxon>Bacteria</taxon>
        <taxon>Pseudomonadati</taxon>
        <taxon>Bacteroidota</taxon>
        <taxon>Bacteroidia</taxon>
        <taxon>Bacteroidales</taxon>
        <taxon>Rikenellaceae</taxon>
        <taxon>Alistipes</taxon>
    </lineage>
</organism>
<dbReference type="EMBL" id="ADLD01000009">
    <property type="protein sequence ID" value="EHB92597.1"/>
    <property type="molecule type" value="Genomic_DNA"/>
</dbReference>
<evidence type="ECO:0000313" key="2">
    <source>
        <dbReference type="EMBL" id="EHB92597.1"/>
    </source>
</evidence>
<dbReference type="OrthoDB" id="846806at2"/>
<evidence type="ECO:0000256" key="1">
    <source>
        <dbReference type="SAM" id="SignalP"/>
    </source>
</evidence>
<gene>
    <name evidence="2" type="ORF">HMPREF9450_00801</name>
</gene>
<evidence type="ECO:0000313" key="3">
    <source>
        <dbReference type="Proteomes" id="UP000006008"/>
    </source>
</evidence>
<dbReference type="eggNOG" id="COG1331">
    <property type="taxonomic scope" value="Bacteria"/>
</dbReference>
<accession>G5H7Z8</accession>
<sequence>MKTKHLLSLLLAGLCTGTLSAQNYPWYTQGDFAPQKRIEFKITNPTNLEVKDAPVIIKREGFPMPDLHEMMITIVDPQGTPRPAPSDSVLNVQGGHQLRAESNGRMLFHQLDDLDKDGIWDELFFQVDLKPKETRTIYIYLGENIRGWNKHGTHANIASYCRHIMPFWETGEVGWKIWFANSVDAYGKRKSQLVSPVLYGENVDGYGIANINHDYGSDIQEVAPSFGASAICLFENPDKPDSISMPRKTPTKQKLAPESLWNAGQISDTRYAYDVIVNGPLRSMIKIKGMNWNTGNGFYEYEQYYTAYANQNYCRSKVHFNKFFPTRDGVLMGCGMRKKPQEDNFIQKGGIIISSGPEEVRDPEKIDQRENIVVDFIGGAIVVKDRYKPQYQYIPYYEGNHTFRVTPDEDNTFEYMVCTAWSEGTKLRNKTDFNKYVEEQAVQFNNPITYKFVKIEGK</sequence>
<dbReference type="RefSeq" id="WP_009133607.1">
    <property type="nucleotide sequence ID" value="NZ_CP102250.1"/>
</dbReference>
<dbReference type="Pfam" id="PF16153">
    <property type="entry name" value="DUF4861"/>
    <property type="match status" value="1"/>
</dbReference>
<keyword evidence="3" id="KW-1185">Reference proteome</keyword>
<feature type="chain" id="PRO_5003477777" description="DUF4861 domain-containing protein" evidence="1">
    <location>
        <begin position="22"/>
        <end position="458"/>
    </location>
</feature>
<dbReference type="Proteomes" id="UP000006008">
    <property type="component" value="Unassembled WGS sequence"/>
</dbReference>
<feature type="signal peptide" evidence="1">
    <location>
        <begin position="1"/>
        <end position="21"/>
    </location>
</feature>
<dbReference type="STRING" id="742725.HMPREF9450_00801"/>
<name>G5H7Z8_9BACT</name>
<keyword evidence="1" id="KW-0732">Signal</keyword>
<dbReference type="InterPro" id="IPR032342">
    <property type="entry name" value="DUF4861"/>
</dbReference>
<dbReference type="HOGENOM" id="CLU_596707_0_0_10"/>